<accession>A0A077EF90</accession>
<dbReference type="eggNOG" id="COG3311">
    <property type="taxonomic scope" value="Bacteria"/>
</dbReference>
<reference evidence="3" key="1">
    <citation type="journal article" date="2013" name="Lancet">
        <title>First case of E anophelis outbreak in an intensive-care unit.</title>
        <authorList>
            <person name="Teo J."/>
            <person name="Tan S.Y."/>
            <person name="Tay M."/>
            <person name="Ding Y."/>
            <person name="Kjelleberg S."/>
            <person name="Givskov M."/>
            <person name="Lin R.T."/>
            <person name="Yang L."/>
        </authorList>
    </citation>
    <scope>NUCLEOTIDE SEQUENCE [LARGE SCALE GENOMIC DNA]</scope>
    <source>
        <strain evidence="3">NUHP1</strain>
    </source>
</reference>
<feature type="domain" description="Helix-turn-helix" evidence="2">
    <location>
        <begin position="45"/>
        <end position="91"/>
    </location>
</feature>
<feature type="compositionally biased region" description="Polar residues" evidence="1">
    <location>
        <begin position="113"/>
        <end position="125"/>
    </location>
</feature>
<dbReference type="InterPro" id="IPR041657">
    <property type="entry name" value="HTH_17"/>
</dbReference>
<dbReference type="Proteomes" id="UP000028933">
    <property type="component" value="Chromosome"/>
</dbReference>
<dbReference type="EMBL" id="CP007547">
    <property type="protein sequence ID" value="AIL46092.1"/>
    <property type="molecule type" value="Genomic_DNA"/>
</dbReference>
<sequence length="125" mass="14311">MDSNEISFENLPRAVAHLVSQIAEIKFLVERKEVPVISQKRIPIDIDAACQLIGKAKPTVYTLVRTRKIPCYKNGKKLYFFEDELLDWISKGKKKTLQEIQSEAEASFKKNSRQSNIGSNQNLSR</sequence>
<dbReference type="KEGG" id="eao:BD94_2317"/>
<dbReference type="Pfam" id="PF12728">
    <property type="entry name" value="HTH_17"/>
    <property type="match status" value="1"/>
</dbReference>
<dbReference type="HOGENOM" id="CLU_140176_0_1_10"/>
<gene>
    <name evidence="3" type="ORF">BD94_2317</name>
</gene>
<reference evidence="3" key="2">
    <citation type="journal article" date="2015" name="Genome Biol. Evol.">
        <title>Complete Genome Sequence and Transcriptomic Analysis of the Novel Pathogen Elizabethkingia anophelis in Response to Oxidative Stress.</title>
        <authorList>
            <person name="Li Y."/>
            <person name="Liu Y."/>
            <person name="Chew S.C."/>
            <person name="Tay M."/>
            <person name="Salido M.M."/>
            <person name="Teo J."/>
            <person name="Lauro F.M."/>
            <person name="Givskov M."/>
            <person name="Yang L."/>
        </authorList>
    </citation>
    <scope>NUCLEOTIDE SEQUENCE</scope>
    <source>
        <strain evidence="3">NUHP1</strain>
    </source>
</reference>
<dbReference type="RefSeq" id="WP_024564152.1">
    <property type="nucleotide sequence ID" value="NZ_CP007547.1"/>
</dbReference>
<evidence type="ECO:0000313" key="3">
    <source>
        <dbReference type="EMBL" id="AIL46092.1"/>
    </source>
</evidence>
<protein>
    <submittedName>
        <fullName evidence="3">Excisionase</fullName>
    </submittedName>
</protein>
<feature type="region of interest" description="Disordered" evidence="1">
    <location>
        <begin position="105"/>
        <end position="125"/>
    </location>
</feature>
<name>A0A077EF90_9FLAO</name>
<evidence type="ECO:0000313" key="4">
    <source>
        <dbReference type="Proteomes" id="UP000028933"/>
    </source>
</evidence>
<evidence type="ECO:0000259" key="2">
    <source>
        <dbReference type="Pfam" id="PF12728"/>
    </source>
</evidence>
<organism evidence="3 4">
    <name type="scientific">Elizabethkingia anophelis NUHP1</name>
    <dbReference type="NCBI Taxonomy" id="1338011"/>
    <lineage>
        <taxon>Bacteria</taxon>
        <taxon>Pseudomonadati</taxon>
        <taxon>Bacteroidota</taxon>
        <taxon>Flavobacteriia</taxon>
        <taxon>Flavobacteriales</taxon>
        <taxon>Weeksellaceae</taxon>
        <taxon>Elizabethkingia</taxon>
    </lineage>
</organism>
<dbReference type="AlphaFoldDB" id="A0A077EF90"/>
<evidence type="ECO:0000256" key="1">
    <source>
        <dbReference type="SAM" id="MobiDB-lite"/>
    </source>
</evidence>
<dbReference type="STRING" id="1338011.BD94_2317"/>
<proteinExistence type="predicted"/>